<dbReference type="CDD" id="cd00570">
    <property type="entry name" value="GST_N_family"/>
    <property type="match status" value="1"/>
</dbReference>
<dbReference type="EMBL" id="JACIDK010000004">
    <property type="protein sequence ID" value="MBB3892188.1"/>
    <property type="molecule type" value="Genomic_DNA"/>
</dbReference>
<dbReference type="PANTHER" id="PTHR12289">
    <property type="entry name" value="METAXIN RELATED"/>
    <property type="match status" value="1"/>
</dbReference>
<dbReference type="SUPFAM" id="SSF52833">
    <property type="entry name" value="Thioredoxin-like"/>
    <property type="match status" value="1"/>
</dbReference>
<dbReference type="Pfam" id="PF13417">
    <property type="entry name" value="GST_N_3"/>
    <property type="match status" value="1"/>
</dbReference>
<evidence type="ECO:0000313" key="2">
    <source>
        <dbReference type="EMBL" id="MBB3892188.1"/>
    </source>
</evidence>
<evidence type="ECO:0000259" key="1">
    <source>
        <dbReference type="Pfam" id="PF13417"/>
    </source>
</evidence>
<sequence length="343" mass="37606">MKDPIALSGAPGSPYTRKMLAVLRYRRIPYRFLPPSGPALAGLPQPKVSLLPTFYLPDENGELAAVTDSSPIIRRLEREHVGRSLIPDDPALAFLDELIEDFADEWLTKAMFHYRWAYEPDIAKSAAILPCWRGFCVPDEELAERGRQFAERQIGRLRYVGSNEVTGPLIEASYQRFLEAFEAHLRHQPYLLGRRPGAGDFAVFGQLTQLAAFDPTPMALTLRAAPRVAAWVGLMEDLSGLEPGEGDWISPAAPPPTLAPLLAEIGRGYVPVMLANARAVMAGAEQVEAVVEGAPWTQQPFPYQAKCLRWLREAHGRLDAGARRAVDALLAGTGCEALFAPGA</sequence>
<dbReference type="GO" id="GO:0005737">
    <property type="term" value="C:cytoplasm"/>
    <property type="evidence" value="ECO:0007669"/>
    <property type="project" value="TreeGrafter"/>
</dbReference>
<dbReference type="SUPFAM" id="SSF47616">
    <property type="entry name" value="GST C-terminal domain-like"/>
    <property type="match status" value="1"/>
</dbReference>
<dbReference type="GO" id="GO:0016740">
    <property type="term" value="F:transferase activity"/>
    <property type="evidence" value="ECO:0007669"/>
    <property type="project" value="UniProtKB-KW"/>
</dbReference>
<dbReference type="InterPro" id="IPR036249">
    <property type="entry name" value="Thioredoxin-like_sf"/>
</dbReference>
<dbReference type="InterPro" id="IPR004045">
    <property type="entry name" value="Glutathione_S-Trfase_N"/>
</dbReference>
<dbReference type="Proteomes" id="UP000530564">
    <property type="component" value="Unassembled WGS sequence"/>
</dbReference>
<dbReference type="InterPro" id="IPR036282">
    <property type="entry name" value="Glutathione-S-Trfase_C_sf"/>
</dbReference>
<keyword evidence="2" id="KW-0808">Transferase</keyword>
<comment type="caution">
    <text evidence="2">The sequence shown here is derived from an EMBL/GenBank/DDBJ whole genome shotgun (WGS) entry which is preliminary data.</text>
</comment>
<dbReference type="InterPro" id="IPR050931">
    <property type="entry name" value="Mito_Protein_Transport_Metaxin"/>
</dbReference>
<gene>
    <name evidence="2" type="ORF">GGQ61_002921</name>
</gene>
<reference evidence="2 3" key="1">
    <citation type="submission" date="2020-08" db="EMBL/GenBank/DDBJ databases">
        <title>Genomic Encyclopedia of Type Strains, Phase IV (KMG-IV): sequencing the most valuable type-strain genomes for metagenomic binning, comparative biology and taxonomic classification.</title>
        <authorList>
            <person name="Goeker M."/>
        </authorList>
    </citation>
    <scope>NUCLEOTIDE SEQUENCE [LARGE SCALE GENOMIC DNA]</scope>
    <source>
        <strain evidence="2 3">DSM 21793</strain>
    </source>
</reference>
<protein>
    <submittedName>
        <fullName evidence="2">Glutathione S-transferase</fullName>
    </submittedName>
</protein>
<dbReference type="Gene3D" id="1.20.1050.10">
    <property type="match status" value="2"/>
</dbReference>
<dbReference type="PANTHER" id="PTHR12289:SF67">
    <property type="match status" value="1"/>
</dbReference>
<proteinExistence type="predicted"/>
<dbReference type="CDD" id="cd00299">
    <property type="entry name" value="GST_C_family"/>
    <property type="match status" value="1"/>
</dbReference>
<name>A0A840A1B4_9CAUL</name>
<dbReference type="Gene3D" id="3.40.30.10">
    <property type="entry name" value="Glutaredoxin"/>
    <property type="match status" value="1"/>
</dbReference>
<keyword evidence="3" id="KW-1185">Reference proteome</keyword>
<dbReference type="AlphaFoldDB" id="A0A840A1B4"/>
<dbReference type="Pfam" id="PF13410">
    <property type="entry name" value="GST_C_2"/>
    <property type="match status" value="1"/>
</dbReference>
<accession>A0A840A1B4</accession>
<evidence type="ECO:0000313" key="3">
    <source>
        <dbReference type="Proteomes" id="UP000530564"/>
    </source>
</evidence>
<feature type="domain" description="GST N-terminal" evidence="1">
    <location>
        <begin position="7"/>
        <end position="83"/>
    </location>
</feature>
<organism evidence="2 3">
    <name type="scientific">Phenylobacterium haematophilum</name>
    <dbReference type="NCBI Taxonomy" id="98513"/>
    <lineage>
        <taxon>Bacteria</taxon>
        <taxon>Pseudomonadati</taxon>
        <taxon>Pseudomonadota</taxon>
        <taxon>Alphaproteobacteria</taxon>
        <taxon>Caulobacterales</taxon>
        <taxon>Caulobacteraceae</taxon>
        <taxon>Phenylobacterium</taxon>
    </lineage>
</organism>
<dbReference type="RefSeq" id="WP_183774021.1">
    <property type="nucleotide sequence ID" value="NZ_JACIDK010000004.1"/>
</dbReference>